<gene>
    <name evidence="1" type="ORF">ACFQBM_12700</name>
</gene>
<accession>A0ABW1YN29</accession>
<evidence type="ECO:0000313" key="2">
    <source>
        <dbReference type="Proteomes" id="UP001596425"/>
    </source>
</evidence>
<dbReference type="Proteomes" id="UP001596425">
    <property type="component" value="Unassembled WGS sequence"/>
</dbReference>
<organism evidence="1 2">
    <name type="scientific">Microbulbifer taiwanensis</name>
    <dbReference type="NCBI Taxonomy" id="986746"/>
    <lineage>
        <taxon>Bacteria</taxon>
        <taxon>Pseudomonadati</taxon>
        <taxon>Pseudomonadota</taxon>
        <taxon>Gammaproteobacteria</taxon>
        <taxon>Cellvibrionales</taxon>
        <taxon>Microbulbiferaceae</taxon>
        <taxon>Microbulbifer</taxon>
    </lineage>
</organism>
<comment type="caution">
    <text evidence="1">The sequence shown here is derived from an EMBL/GenBank/DDBJ whole genome shotgun (WGS) entry which is preliminary data.</text>
</comment>
<reference evidence="2" key="1">
    <citation type="journal article" date="2019" name="Int. J. Syst. Evol. Microbiol.">
        <title>The Global Catalogue of Microorganisms (GCM) 10K type strain sequencing project: providing services to taxonomists for standard genome sequencing and annotation.</title>
        <authorList>
            <consortium name="The Broad Institute Genomics Platform"/>
            <consortium name="The Broad Institute Genome Sequencing Center for Infectious Disease"/>
            <person name="Wu L."/>
            <person name="Ma J."/>
        </authorList>
    </citation>
    <scope>NUCLEOTIDE SEQUENCE [LARGE SCALE GENOMIC DNA]</scope>
    <source>
        <strain evidence="2">CGMCC 1.13718</strain>
    </source>
</reference>
<proteinExistence type="predicted"/>
<sequence length="272" mass="31583">MGAYKKLDPQEPAIEQIDSLYWLPFYAAPRHNYNLSGIYLSFSGEPSPYPYSNPNFIGYQTDIYSEESYPRMYGCMKLWDESSPYIQVEIQHLNTGCSFDIDDETAGDMGLCHLDIRLVKLREVEWEDNYDLVSPFQIKKLILRRYRDIKKDFSTIGDYFIPISEEALEEKEIKGRTWYLGVSGVRSGDWNFALYTALTPEHMLIVDCKLRFWPSDHEPSEKALKTSLGPLWDFLDNLEIDEEPGHIEVGVRDARGSLVKEETDTGDMDIEW</sequence>
<evidence type="ECO:0000313" key="1">
    <source>
        <dbReference type="EMBL" id="MFC6634152.1"/>
    </source>
</evidence>
<protein>
    <submittedName>
        <fullName evidence="1">Uncharacterized protein</fullName>
    </submittedName>
</protein>
<dbReference type="RefSeq" id="WP_193190009.1">
    <property type="nucleotide sequence ID" value="NZ_JACZFR010000010.1"/>
</dbReference>
<dbReference type="EMBL" id="JBHSVR010000001">
    <property type="protein sequence ID" value="MFC6634152.1"/>
    <property type="molecule type" value="Genomic_DNA"/>
</dbReference>
<keyword evidence="2" id="KW-1185">Reference proteome</keyword>
<name>A0ABW1YN29_9GAMM</name>